<name>A0A4U0MUB7_9ACTN</name>
<dbReference type="SUPFAM" id="SSF50370">
    <property type="entry name" value="Ricin B-like lectins"/>
    <property type="match status" value="1"/>
</dbReference>
<dbReference type="InterPro" id="IPR035992">
    <property type="entry name" value="Ricin_B-like_lectins"/>
</dbReference>
<dbReference type="OrthoDB" id="4169228at2"/>
<accession>A0A4U0MUB7</accession>
<keyword evidence="1" id="KW-0732">Signal</keyword>
<keyword evidence="4" id="KW-1185">Reference proteome</keyword>
<evidence type="ECO:0000313" key="4">
    <source>
        <dbReference type="Proteomes" id="UP000308697"/>
    </source>
</evidence>
<dbReference type="EMBL" id="SUMB01000012">
    <property type="protein sequence ID" value="TJZ44590.1"/>
    <property type="molecule type" value="Genomic_DNA"/>
</dbReference>
<evidence type="ECO:0000256" key="1">
    <source>
        <dbReference type="SAM" id="SignalP"/>
    </source>
</evidence>
<dbReference type="Pfam" id="PF14200">
    <property type="entry name" value="RicinB_lectin_2"/>
    <property type="match status" value="1"/>
</dbReference>
<dbReference type="PROSITE" id="PS50231">
    <property type="entry name" value="RICIN_B_LECTIN"/>
    <property type="match status" value="1"/>
</dbReference>
<dbReference type="CDD" id="cd23415">
    <property type="entry name" value="beta-trefoil_Ricin_AH"/>
    <property type="match status" value="1"/>
</dbReference>
<organism evidence="3 4">
    <name type="scientific">Streptomyces piniterrae</name>
    <dbReference type="NCBI Taxonomy" id="2571125"/>
    <lineage>
        <taxon>Bacteria</taxon>
        <taxon>Bacillati</taxon>
        <taxon>Actinomycetota</taxon>
        <taxon>Actinomycetes</taxon>
        <taxon>Kitasatosporales</taxon>
        <taxon>Streptomycetaceae</taxon>
        <taxon>Streptomyces</taxon>
    </lineage>
</organism>
<sequence>MRKRLIGTFAAGAVLAPALMIAGSGQAFAASKTVQWKNTGNGKCLVSNGYWVGVGSCNAPTRKWQETKQSDGTYVLKSADHGWCLDSKQDGTVYARSCNGGKNQKWVESKDSFGWRLQNKATGLTLGGYDNGQAYASFDGGLKRQRWS</sequence>
<feature type="domain" description="Ricin B lectin" evidence="2">
    <location>
        <begin position="62"/>
        <end position="132"/>
    </location>
</feature>
<feature type="chain" id="PRO_5020294822" description="Ricin B lectin domain-containing protein" evidence="1">
    <location>
        <begin position="30"/>
        <end position="148"/>
    </location>
</feature>
<dbReference type="Proteomes" id="UP000308697">
    <property type="component" value="Unassembled WGS sequence"/>
</dbReference>
<dbReference type="AlphaFoldDB" id="A0A4U0MUB7"/>
<proteinExistence type="predicted"/>
<dbReference type="Gene3D" id="2.80.10.50">
    <property type="match status" value="1"/>
</dbReference>
<gene>
    <name evidence="3" type="ORF">FCH28_30140</name>
</gene>
<dbReference type="InterPro" id="IPR000772">
    <property type="entry name" value="Ricin_B_lectin"/>
</dbReference>
<protein>
    <recommendedName>
        <fullName evidence="2">Ricin B lectin domain-containing protein</fullName>
    </recommendedName>
</protein>
<feature type="signal peptide" evidence="1">
    <location>
        <begin position="1"/>
        <end position="29"/>
    </location>
</feature>
<evidence type="ECO:0000259" key="2">
    <source>
        <dbReference type="Pfam" id="PF14200"/>
    </source>
</evidence>
<comment type="caution">
    <text evidence="3">The sequence shown here is derived from an EMBL/GenBank/DDBJ whole genome shotgun (WGS) entry which is preliminary data.</text>
</comment>
<evidence type="ECO:0000313" key="3">
    <source>
        <dbReference type="EMBL" id="TJZ44590.1"/>
    </source>
</evidence>
<dbReference type="RefSeq" id="WP_136743349.1">
    <property type="nucleotide sequence ID" value="NZ_SUMB01000012.1"/>
</dbReference>
<reference evidence="3 4" key="1">
    <citation type="submission" date="2019-04" db="EMBL/GenBank/DDBJ databases">
        <title>Streptomyces piniterrae sp. nov., a heliquinomycin-producing actinomycete isolated from rhizosphere soil of Pinus yunnanensis.</title>
        <authorList>
            <person name="Zhuang X."/>
            <person name="Zhao J."/>
        </authorList>
    </citation>
    <scope>NUCLEOTIDE SEQUENCE [LARGE SCALE GENOMIC DNA]</scope>
    <source>
        <strain evidence="4">jys28</strain>
    </source>
</reference>